<dbReference type="InterPro" id="IPR001107">
    <property type="entry name" value="Band_7"/>
</dbReference>
<gene>
    <name evidence="3" type="ORF">BST27_05875</name>
</gene>
<evidence type="ECO:0000259" key="2">
    <source>
        <dbReference type="Pfam" id="PF01145"/>
    </source>
</evidence>
<accession>A0A1E3S6M2</accession>
<protein>
    <recommendedName>
        <fullName evidence="2">Band 7 domain-containing protein</fullName>
    </recommendedName>
</protein>
<keyword evidence="4" id="KW-1185">Reference proteome</keyword>
<keyword evidence="1" id="KW-0472">Membrane</keyword>
<keyword evidence="1" id="KW-0812">Transmembrane</keyword>
<evidence type="ECO:0000313" key="4">
    <source>
        <dbReference type="Proteomes" id="UP000192739"/>
    </source>
</evidence>
<feature type="transmembrane region" description="Helical" evidence="1">
    <location>
        <begin position="6"/>
        <end position="24"/>
    </location>
</feature>
<dbReference type="RefSeq" id="WP_069421949.1">
    <property type="nucleotide sequence ID" value="NZ_CBCRZH010000010.1"/>
</dbReference>
<dbReference type="AlphaFoldDB" id="A0A1E3S6M2"/>
<proteinExistence type="predicted"/>
<name>A0A1E3S6M2_MYCIE</name>
<dbReference type="Proteomes" id="UP000192739">
    <property type="component" value="Unassembled WGS sequence"/>
</dbReference>
<evidence type="ECO:0000313" key="3">
    <source>
        <dbReference type="EMBL" id="ORB09440.1"/>
    </source>
</evidence>
<sequence>MTWQLLFFVIGLIVAGVAGLFWRLNRGDGGGSAARALTLGALVVAVLSFLLGCFVIVGTRQIAIVTTFGRPSGVSLNNGFHAKFPWQMTHQMDGAVQIDKYVKVGNHDERIMVRLGNQSTAWADVSIRWQLKQSAAPELFQQYKTFDNVRVNLIERNLSVALNEVFAAFNPLDPQNLDVSPLPGLARRAADIMRKDVSGQVDIFDVNVPTIQYDQGTEDKINQLNQQRAQTSIAQESQRTAEAQAKANEILSRSISNDPNVVVQNCITAAINKGISPLGCWPGTSALPTVPVPGH</sequence>
<feature type="domain" description="Band 7" evidence="2">
    <location>
        <begin position="56"/>
        <end position="245"/>
    </location>
</feature>
<organism evidence="3 4">
    <name type="scientific">Mycobacterium intermedium</name>
    <dbReference type="NCBI Taxonomy" id="28445"/>
    <lineage>
        <taxon>Bacteria</taxon>
        <taxon>Bacillati</taxon>
        <taxon>Actinomycetota</taxon>
        <taxon>Actinomycetes</taxon>
        <taxon>Mycobacteriales</taxon>
        <taxon>Mycobacteriaceae</taxon>
        <taxon>Mycobacterium</taxon>
        <taxon>Mycobacterium simiae complex</taxon>
    </lineage>
</organism>
<evidence type="ECO:0000256" key="1">
    <source>
        <dbReference type="SAM" id="Phobius"/>
    </source>
</evidence>
<dbReference type="PANTHER" id="PTHR42911">
    <property type="entry name" value="MODULATOR OF FTSH PROTEASE HFLC"/>
    <property type="match status" value="1"/>
</dbReference>
<dbReference type="Pfam" id="PF01145">
    <property type="entry name" value="Band_7"/>
    <property type="match status" value="1"/>
</dbReference>
<feature type="transmembrane region" description="Helical" evidence="1">
    <location>
        <begin position="36"/>
        <end position="57"/>
    </location>
</feature>
<dbReference type="OrthoDB" id="4570918at2"/>
<dbReference type="PANTHER" id="PTHR42911:SF2">
    <property type="entry name" value="PROHIBITIN FAMILY PROTEIN"/>
    <property type="match status" value="1"/>
</dbReference>
<reference evidence="3 4" key="1">
    <citation type="submission" date="2017-02" db="EMBL/GenBank/DDBJ databases">
        <title>The new phylogeny of genus Mycobacterium.</title>
        <authorList>
            <person name="Tortoli E."/>
            <person name="Trovato A."/>
            <person name="Cirillo D.M."/>
        </authorList>
    </citation>
    <scope>NUCLEOTIDE SEQUENCE [LARGE SCALE GENOMIC DNA]</scope>
    <source>
        <strain evidence="3 4">DSM 44049</strain>
    </source>
</reference>
<comment type="caution">
    <text evidence="3">The sequence shown here is derived from an EMBL/GenBank/DDBJ whole genome shotgun (WGS) entry which is preliminary data.</text>
</comment>
<dbReference type="STRING" id="28445.BHQ20_25485"/>
<dbReference type="EMBL" id="MVHT01000010">
    <property type="protein sequence ID" value="ORB09440.1"/>
    <property type="molecule type" value="Genomic_DNA"/>
</dbReference>
<keyword evidence="1" id="KW-1133">Transmembrane helix</keyword>